<accession>A0ABP4PZD5</accession>
<keyword evidence="2" id="KW-0808">Transferase</keyword>
<evidence type="ECO:0008006" key="7">
    <source>
        <dbReference type="Google" id="ProtNLM"/>
    </source>
</evidence>
<comment type="caution">
    <text evidence="5">The sequence shown here is derived from an EMBL/GenBank/DDBJ whole genome shotgun (WGS) entry which is preliminary data.</text>
</comment>
<feature type="region of interest" description="Disordered" evidence="4">
    <location>
        <begin position="182"/>
        <end position="222"/>
    </location>
</feature>
<dbReference type="InterPro" id="IPR011004">
    <property type="entry name" value="Trimer_LpxA-like_sf"/>
</dbReference>
<evidence type="ECO:0000313" key="5">
    <source>
        <dbReference type="EMBL" id="GAA1590471.1"/>
    </source>
</evidence>
<evidence type="ECO:0000256" key="1">
    <source>
        <dbReference type="ARBA" id="ARBA00007274"/>
    </source>
</evidence>
<sequence>MTAPGPGPAVRRLDFLPWEYAGGAAEADRERQAERQRELSGKTDLAPDVYVAEAAAVFCDELRMGERSYIGAHAYVTGSVALGADTTINPFAVVRGRITLGDGVRIGAYASLLAFNHGTAPDRPIFRQSQTSLGITVGDDVWIGSNVTILDGITIGAHSIVGAGAVVTKNVDEWSVVAGNPARKLRDRRDPKPSAATAAGAITADPASGATAPSPPPFTRSSAAQPDLAALAAAFAGKAREQVGEVLSRCFEGEQFVDQPGLGGAVRPWCDAIEISDLLLRRAPEGHSTDDLIRRLRTAEISVLEGPAGYHVLCVGYALQLLGSCFEHPIDVALPSSAFDELPWARNAWSAGAAIDSVGTAIARNLNDHMDSSEDQHFQLMGWLTVRADPETGMWGQPNPDDGWLQVVNGFYRLTRGTYAQFGLPLPYPEATIRTLLLHSQDRRVFTGDGFNACNVLDVIHPLWLAGQQTDYGRAEGRAWAERMLSEILTRWIDGAGFAFAPDGTDDRATPGLQGTEMWLAIIWLLTDYLGFSDVLGYRPRGVHRPEPLVRIGSTSLGRWTPGPDGSSPLSY</sequence>
<comment type="similarity">
    <text evidence="1">Belongs to the transferase hexapeptide repeat family.</text>
</comment>
<dbReference type="PROSITE" id="PS00101">
    <property type="entry name" value="HEXAPEP_TRANSFERASES"/>
    <property type="match status" value="1"/>
</dbReference>
<dbReference type="Proteomes" id="UP001500393">
    <property type="component" value="Unassembled WGS sequence"/>
</dbReference>
<dbReference type="InterPro" id="IPR018357">
    <property type="entry name" value="Hexapep_transf_CS"/>
</dbReference>
<dbReference type="SUPFAM" id="SSF51161">
    <property type="entry name" value="Trimeric LpxA-like enzymes"/>
    <property type="match status" value="1"/>
</dbReference>
<name>A0ABP4PZD5_9ACTN</name>
<feature type="compositionally biased region" description="Low complexity" evidence="4">
    <location>
        <begin position="193"/>
        <end position="212"/>
    </location>
</feature>
<proteinExistence type="inferred from homology"/>
<keyword evidence="3" id="KW-0677">Repeat</keyword>
<dbReference type="PANTHER" id="PTHR23416:SF23">
    <property type="entry name" value="ACETYLTRANSFERASE C18B11.09C-RELATED"/>
    <property type="match status" value="1"/>
</dbReference>
<dbReference type="Pfam" id="PF00132">
    <property type="entry name" value="Hexapep"/>
    <property type="match status" value="1"/>
</dbReference>
<dbReference type="EMBL" id="BAAAOS010000036">
    <property type="protein sequence ID" value="GAA1590471.1"/>
    <property type="molecule type" value="Genomic_DNA"/>
</dbReference>
<dbReference type="PANTHER" id="PTHR23416">
    <property type="entry name" value="SIALIC ACID SYNTHASE-RELATED"/>
    <property type="match status" value="1"/>
</dbReference>
<gene>
    <name evidence="5" type="ORF">GCM10009789_50220</name>
</gene>
<protein>
    <recommendedName>
        <fullName evidence="7">Acetyltransferase (Isoleucine patch superfamily)</fullName>
    </recommendedName>
</protein>
<dbReference type="InterPro" id="IPR001451">
    <property type="entry name" value="Hexapep"/>
</dbReference>
<evidence type="ECO:0000256" key="4">
    <source>
        <dbReference type="SAM" id="MobiDB-lite"/>
    </source>
</evidence>
<dbReference type="InterPro" id="IPR051159">
    <property type="entry name" value="Hexapeptide_acetyltransf"/>
</dbReference>
<dbReference type="RefSeq" id="WP_344217957.1">
    <property type="nucleotide sequence ID" value="NZ_BAAAOS010000036.1"/>
</dbReference>
<organism evidence="5 6">
    <name type="scientific">Kribbella sancticallisti</name>
    <dbReference type="NCBI Taxonomy" id="460087"/>
    <lineage>
        <taxon>Bacteria</taxon>
        <taxon>Bacillati</taxon>
        <taxon>Actinomycetota</taxon>
        <taxon>Actinomycetes</taxon>
        <taxon>Propionibacteriales</taxon>
        <taxon>Kribbellaceae</taxon>
        <taxon>Kribbella</taxon>
    </lineage>
</organism>
<evidence type="ECO:0000256" key="3">
    <source>
        <dbReference type="ARBA" id="ARBA00022737"/>
    </source>
</evidence>
<evidence type="ECO:0000256" key="2">
    <source>
        <dbReference type="ARBA" id="ARBA00022679"/>
    </source>
</evidence>
<dbReference type="CDD" id="cd04647">
    <property type="entry name" value="LbH_MAT_like"/>
    <property type="match status" value="1"/>
</dbReference>
<dbReference type="Gene3D" id="2.160.10.10">
    <property type="entry name" value="Hexapeptide repeat proteins"/>
    <property type="match status" value="1"/>
</dbReference>
<reference evidence="6" key="1">
    <citation type="journal article" date="2019" name="Int. J. Syst. Evol. Microbiol.">
        <title>The Global Catalogue of Microorganisms (GCM) 10K type strain sequencing project: providing services to taxonomists for standard genome sequencing and annotation.</title>
        <authorList>
            <consortium name="The Broad Institute Genomics Platform"/>
            <consortium name="The Broad Institute Genome Sequencing Center for Infectious Disease"/>
            <person name="Wu L."/>
            <person name="Ma J."/>
        </authorList>
    </citation>
    <scope>NUCLEOTIDE SEQUENCE [LARGE SCALE GENOMIC DNA]</scope>
    <source>
        <strain evidence="6">JCM 14969</strain>
    </source>
</reference>
<keyword evidence="6" id="KW-1185">Reference proteome</keyword>
<evidence type="ECO:0000313" key="6">
    <source>
        <dbReference type="Proteomes" id="UP001500393"/>
    </source>
</evidence>